<proteinExistence type="inferred from homology"/>
<dbReference type="InterPro" id="IPR036803">
    <property type="entry name" value="Porphobilinogen_deaminase_C_sf"/>
</dbReference>
<comment type="function">
    <text evidence="1 8">Tetrapolymerization of the monopyrrole PBG into the hydroxymethylbilane pre-uroporphyrinogen in several discrete steps.</text>
</comment>
<evidence type="ECO:0000256" key="1">
    <source>
        <dbReference type="ARBA" id="ARBA00002869"/>
    </source>
</evidence>
<reference evidence="11 12" key="1">
    <citation type="submission" date="2014-01" db="EMBL/GenBank/DDBJ databases">
        <title>Plasmidome dynamics in the species complex Clostridium novyi sensu lato converts strains of independent lineages into distinctly different pathogens.</title>
        <authorList>
            <person name="Skarin H."/>
            <person name="Segerman B."/>
        </authorList>
    </citation>
    <scope>NUCLEOTIDE SEQUENCE [LARGE SCALE GENOMIC DNA]</scope>
    <source>
        <strain evidence="11 12">4552</strain>
    </source>
</reference>
<dbReference type="SUPFAM" id="SSF54782">
    <property type="entry name" value="Porphobilinogen deaminase (hydroxymethylbilane synthase), C-terminal domain"/>
    <property type="match status" value="1"/>
</dbReference>
<dbReference type="InterPro" id="IPR022418">
    <property type="entry name" value="Porphobilinogen_deaminase_C"/>
</dbReference>
<dbReference type="PANTHER" id="PTHR11557:SF0">
    <property type="entry name" value="PORPHOBILINOGEN DEAMINASE"/>
    <property type="match status" value="1"/>
</dbReference>
<dbReference type="PRINTS" id="PR00151">
    <property type="entry name" value="PORPHBDMNASE"/>
</dbReference>
<protein>
    <recommendedName>
        <fullName evidence="8">Porphobilinogen deaminase</fullName>
        <shortName evidence="8">PBG</shortName>
        <ecNumber evidence="8">2.5.1.61</ecNumber>
    </recommendedName>
    <alternativeName>
        <fullName evidence="8">Hydroxymethylbilane synthase</fullName>
        <shortName evidence="8">HMBS</shortName>
    </alternativeName>
    <alternativeName>
        <fullName evidence="8">Pre-uroporphyrinogen synthase</fullName>
    </alternativeName>
</protein>
<evidence type="ECO:0000256" key="3">
    <source>
        <dbReference type="ARBA" id="ARBA00005638"/>
    </source>
</evidence>
<evidence type="ECO:0000256" key="5">
    <source>
        <dbReference type="ARBA" id="ARBA00022679"/>
    </source>
</evidence>
<dbReference type="Gene3D" id="3.30.160.40">
    <property type="entry name" value="Porphobilinogen deaminase, C-terminal domain"/>
    <property type="match status" value="1"/>
</dbReference>
<organism evidence="11 12">
    <name type="scientific">Clostridium novyi A str. 4552</name>
    <dbReference type="NCBI Taxonomy" id="1444289"/>
    <lineage>
        <taxon>Bacteria</taxon>
        <taxon>Bacillati</taxon>
        <taxon>Bacillota</taxon>
        <taxon>Clostridia</taxon>
        <taxon>Eubacteriales</taxon>
        <taxon>Clostridiaceae</taxon>
        <taxon>Clostridium</taxon>
    </lineage>
</organism>
<keyword evidence="6 8" id="KW-0627">Porphyrin biosynthesis</keyword>
<dbReference type="AlphaFoldDB" id="A0A0A0HZW1"/>
<comment type="similarity">
    <text evidence="3 8">Belongs to the HMBS family.</text>
</comment>
<accession>A0A0A0HZW1</accession>
<dbReference type="OrthoDB" id="9810298at2"/>
<dbReference type="Pfam" id="PF03900">
    <property type="entry name" value="Porphobil_deamC"/>
    <property type="match status" value="1"/>
</dbReference>
<dbReference type="GO" id="GO:0006782">
    <property type="term" value="P:protoporphyrinogen IX biosynthetic process"/>
    <property type="evidence" value="ECO:0007669"/>
    <property type="project" value="UniProtKB-UniRule"/>
</dbReference>
<dbReference type="GO" id="GO:0004418">
    <property type="term" value="F:hydroxymethylbilane synthase activity"/>
    <property type="evidence" value="ECO:0007669"/>
    <property type="project" value="UniProtKB-UniRule"/>
</dbReference>
<evidence type="ECO:0000259" key="10">
    <source>
        <dbReference type="Pfam" id="PF03900"/>
    </source>
</evidence>
<comment type="pathway">
    <text evidence="2">Porphyrin-containing compound metabolism; protoporphyrin-IX biosynthesis; coproporphyrinogen-III from 5-aminolevulinate: step 2/4.</text>
</comment>
<sequence>MKIVVGSRGSRLALTQTNWIINEIKQNYPQIQFEVKIISTKGDRIQHIALDKIGDKGLFVKEIEEQLISGEIDMAVHSMKDMSTDIPGELKFSYVPKREDYRDVLILNKKYNSIDDLPRNAKIGTGSKRRKYQLLRYRNDLNIVSIRGNVETRINKIETENLDGVVLAVAGLKRLNIEDKLDYNIFYLNENIMLPSPAQGILALEIKKHREDLEKILKSIEDKNSTIQAIAERAFLKGVNGGCHVPIGAICNINKDNIEVTGLLGKEDGSKIIRKSLGGKIEDAEKIGYELAEIVLKEIN</sequence>
<evidence type="ECO:0000256" key="2">
    <source>
        <dbReference type="ARBA" id="ARBA00004735"/>
    </source>
</evidence>
<name>A0A0A0HZW1_CLONO</name>
<dbReference type="PIRSF" id="PIRSF001438">
    <property type="entry name" value="4pyrrol_synth_OHMeBilane_synth"/>
    <property type="match status" value="1"/>
</dbReference>
<evidence type="ECO:0000256" key="8">
    <source>
        <dbReference type="HAMAP-Rule" id="MF_00260"/>
    </source>
</evidence>
<comment type="miscellaneous">
    <text evidence="8">The porphobilinogen subunits are added to the dipyrromethane group.</text>
</comment>
<dbReference type="EMBL" id="JENJ01000063">
    <property type="protein sequence ID" value="KGM94699.1"/>
    <property type="molecule type" value="Genomic_DNA"/>
</dbReference>
<comment type="subunit">
    <text evidence="4 8">Monomer.</text>
</comment>
<dbReference type="Gene3D" id="3.40.190.10">
    <property type="entry name" value="Periplasmic binding protein-like II"/>
    <property type="match status" value="2"/>
</dbReference>
<dbReference type="InterPro" id="IPR022419">
    <property type="entry name" value="Porphobilin_deaminase_cofac_BS"/>
</dbReference>
<dbReference type="InterPro" id="IPR000860">
    <property type="entry name" value="HemC"/>
</dbReference>
<dbReference type="NCBIfam" id="TIGR00212">
    <property type="entry name" value="hemC"/>
    <property type="match status" value="1"/>
</dbReference>
<comment type="cofactor">
    <cofactor evidence="8">
        <name>dipyrromethane</name>
        <dbReference type="ChEBI" id="CHEBI:60342"/>
    </cofactor>
    <text evidence="8">Binds 1 dipyrromethane group covalently.</text>
</comment>
<dbReference type="InterPro" id="IPR022417">
    <property type="entry name" value="Porphobilin_deaminase_N"/>
</dbReference>
<feature type="modified residue" description="S-(dipyrrolylmethanemethyl)cysteine" evidence="8">
    <location>
        <position position="243"/>
    </location>
</feature>
<dbReference type="FunFam" id="3.40.190.10:FF:000005">
    <property type="entry name" value="Porphobilinogen deaminase"/>
    <property type="match status" value="1"/>
</dbReference>
<evidence type="ECO:0000256" key="6">
    <source>
        <dbReference type="ARBA" id="ARBA00023244"/>
    </source>
</evidence>
<evidence type="ECO:0000259" key="9">
    <source>
        <dbReference type="Pfam" id="PF01379"/>
    </source>
</evidence>
<gene>
    <name evidence="8" type="primary">hemC</name>
    <name evidence="11" type="ORF">Z968_11205</name>
</gene>
<dbReference type="HAMAP" id="MF_00260">
    <property type="entry name" value="Porphobil_deam"/>
    <property type="match status" value="1"/>
</dbReference>
<dbReference type="PANTHER" id="PTHR11557">
    <property type="entry name" value="PORPHOBILINOGEN DEAMINASE"/>
    <property type="match status" value="1"/>
</dbReference>
<dbReference type="EC" id="2.5.1.61" evidence="8"/>
<dbReference type="SUPFAM" id="SSF53850">
    <property type="entry name" value="Periplasmic binding protein-like II"/>
    <property type="match status" value="1"/>
</dbReference>
<dbReference type="PROSITE" id="PS00533">
    <property type="entry name" value="PORPHOBILINOGEN_DEAM"/>
    <property type="match status" value="1"/>
</dbReference>
<evidence type="ECO:0000256" key="4">
    <source>
        <dbReference type="ARBA" id="ARBA00011245"/>
    </source>
</evidence>
<dbReference type="FunFam" id="3.40.190.10:FF:000004">
    <property type="entry name" value="Porphobilinogen deaminase"/>
    <property type="match status" value="1"/>
</dbReference>
<dbReference type="GO" id="GO:0005737">
    <property type="term" value="C:cytoplasm"/>
    <property type="evidence" value="ECO:0007669"/>
    <property type="project" value="UniProtKB-UniRule"/>
</dbReference>
<keyword evidence="5 8" id="KW-0808">Transferase</keyword>
<evidence type="ECO:0000313" key="11">
    <source>
        <dbReference type="EMBL" id="KGM94699.1"/>
    </source>
</evidence>
<dbReference type="RefSeq" id="WP_039256088.1">
    <property type="nucleotide sequence ID" value="NZ_JENJ01000063.1"/>
</dbReference>
<dbReference type="Pfam" id="PF01379">
    <property type="entry name" value="Porphobil_deam"/>
    <property type="match status" value="1"/>
</dbReference>
<comment type="caution">
    <text evidence="11">The sequence shown here is derived from an EMBL/GenBank/DDBJ whole genome shotgun (WGS) entry which is preliminary data.</text>
</comment>
<evidence type="ECO:0000313" key="12">
    <source>
        <dbReference type="Proteomes" id="UP000030012"/>
    </source>
</evidence>
<feature type="domain" description="Porphobilinogen deaminase N-terminal" evidence="9">
    <location>
        <begin position="3"/>
        <end position="214"/>
    </location>
</feature>
<feature type="domain" description="Porphobilinogen deaminase C-terminal" evidence="10">
    <location>
        <begin position="227"/>
        <end position="294"/>
    </location>
</feature>
<comment type="catalytic activity">
    <reaction evidence="7 8">
        <text>4 porphobilinogen + H2O = hydroxymethylbilane + 4 NH4(+)</text>
        <dbReference type="Rhea" id="RHEA:13185"/>
        <dbReference type="ChEBI" id="CHEBI:15377"/>
        <dbReference type="ChEBI" id="CHEBI:28938"/>
        <dbReference type="ChEBI" id="CHEBI:57845"/>
        <dbReference type="ChEBI" id="CHEBI:58126"/>
        <dbReference type="EC" id="2.5.1.61"/>
    </reaction>
</comment>
<evidence type="ECO:0000256" key="7">
    <source>
        <dbReference type="ARBA" id="ARBA00048169"/>
    </source>
</evidence>
<dbReference type="Proteomes" id="UP000030012">
    <property type="component" value="Unassembled WGS sequence"/>
</dbReference>